<sequence>MEQHLLNIYCDPYFYFHQHVELSDFMVVTAWNPRSLPQSNRENAENNQRLLAEINHTDCYRVSVGNADFSWWEESYAVDIQLAEALFLGNRFDQNAIYRVEGEELFLVTCLNGQHVHLGGWRRRCVKHFSEEQK</sequence>
<dbReference type="Proteomes" id="UP000002943">
    <property type="component" value="Unassembled WGS sequence"/>
</dbReference>
<dbReference type="Pfam" id="PF11697">
    <property type="entry name" value="DUF3293"/>
    <property type="match status" value="1"/>
</dbReference>
<dbReference type="RefSeq" id="WP_009599754.1">
    <property type="nucleotide sequence ID" value="NZ_AEIU01000023.1"/>
</dbReference>
<accession>E3BFQ4</accession>
<protein>
    <recommendedName>
        <fullName evidence="3">DUF3293 domain-containing protein</fullName>
    </recommendedName>
</protein>
<proteinExistence type="predicted"/>
<reference evidence="1 2" key="1">
    <citation type="journal article" date="2012" name="Int. J. Syst. Evol. Microbiol.">
        <title>Vibrio caribbeanicus sp. nov., isolated from the marine sponge Scleritoderma cyanea.</title>
        <authorList>
            <person name="Hoffmann M."/>
            <person name="Monday S.R."/>
            <person name="Allard M.W."/>
            <person name="Strain E.A."/>
            <person name="Whittaker P."/>
            <person name="Naum M."/>
            <person name="McCarthy P.J."/>
            <person name="Lopez J.V."/>
            <person name="Fischer M."/>
            <person name="Brown E.W."/>
        </authorList>
    </citation>
    <scope>NUCLEOTIDE SEQUENCE [LARGE SCALE GENOMIC DNA]</scope>
    <source>
        <strain evidence="1 2">ATCC BAA-2122</strain>
    </source>
</reference>
<dbReference type="AlphaFoldDB" id="E3BFQ4"/>
<evidence type="ECO:0000313" key="2">
    <source>
        <dbReference type="Proteomes" id="UP000002943"/>
    </source>
</evidence>
<dbReference type="EMBL" id="AEIU01000023">
    <property type="protein sequence ID" value="EFP98061.1"/>
    <property type="molecule type" value="Genomic_DNA"/>
</dbReference>
<keyword evidence="2" id="KW-1185">Reference proteome</keyword>
<comment type="caution">
    <text evidence="1">The sequence shown here is derived from an EMBL/GenBank/DDBJ whole genome shotgun (WGS) entry which is preliminary data.</text>
</comment>
<organism evidence="1 2">
    <name type="scientific">Vibrio caribbeanicus ATCC BAA-2122</name>
    <dbReference type="NCBI Taxonomy" id="796620"/>
    <lineage>
        <taxon>Bacteria</taxon>
        <taxon>Pseudomonadati</taxon>
        <taxon>Pseudomonadota</taxon>
        <taxon>Gammaproteobacteria</taxon>
        <taxon>Vibrionales</taxon>
        <taxon>Vibrionaceae</taxon>
        <taxon>Vibrio</taxon>
    </lineage>
</organism>
<dbReference type="InterPro" id="IPR021710">
    <property type="entry name" value="DUF3293"/>
</dbReference>
<dbReference type="eggNOG" id="ENOG5033AYA">
    <property type="taxonomic scope" value="Bacteria"/>
</dbReference>
<evidence type="ECO:0000313" key="1">
    <source>
        <dbReference type="EMBL" id="EFP98061.1"/>
    </source>
</evidence>
<name>E3BFQ4_9VIBR</name>
<evidence type="ECO:0008006" key="3">
    <source>
        <dbReference type="Google" id="ProtNLM"/>
    </source>
</evidence>
<gene>
    <name evidence="1" type="ORF">VIBC2010_00455</name>
</gene>
<dbReference type="STRING" id="796620.VIBC2010_00455"/>